<name>A0ABN8YWT1_RANTA</name>
<proteinExistence type="predicted"/>
<feature type="compositionally biased region" description="Low complexity" evidence="1">
    <location>
        <begin position="160"/>
        <end position="170"/>
    </location>
</feature>
<dbReference type="EMBL" id="OX459961">
    <property type="protein sequence ID" value="CAI9166058.1"/>
    <property type="molecule type" value="Genomic_DNA"/>
</dbReference>
<organism evidence="2 3">
    <name type="scientific">Rangifer tarandus platyrhynchus</name>
    <name type="common">Svalbard reindeer</name>
    <dbReference type="NCBI Taxonomy" id="3082113"/>
    <lineage>
        <taxon>Eukaryota</taxon>
        <taxon>Metazoa</taxon>
        <taxon>Chordata</taxon>
        <taxon>Craniata</taxon>
        <taxon>Vertebrata</taxon>
        <taxon>Euteleostomi</taxon>
        <taxon>Mammalia</taxon>
        <taxon>Eutheria</taxon>
        <taxon>Laurasiatheria</taxon>
        <taxon>Artiodactyla</taxon>
        <taxon>Ruminantia</taxon>
        <taxon>Pecora</taxon>
        <taxon>Cervidae</taxon>
        <taxon>Odocoileinae</taxon>
        <taxon>Rangifer</taxon>
    </lineage>
</organism>
<feature type="compositionally biased region" description="Basic and acidic residues" evidence="1">
    <location>
        <begin position="25"/>
        <end position="39"/>
    </location>
</feature>
<feature type="region of interest" description="Disordered" evidence="1">
    <location>
        <begin position="140"/>
        <end position="250"/>
    </location>
</feature>
<feature type="region of interest" description="Disordered" evidence="1">
    <location>
        <begin position="272"/>
        <end position="365"/>
    </location>
</feature>
<feature type="compositionally biased region" description="Low complexity" evidence="1">
    <location>
        <begin position="47"/>
        <end position="56"/>
    </location>
</feature>
<protein>
    <submittedName>
        <fullName evidence="2">Uncharacterized protein</fullName>
    </submittedName>
</protein>
<feature type="compositionally biased region" description="Pro residues" evidence="1">
    <location>
        <begin position="298"/>
        <end position="312"/>
    </location>
</feature>
<feature type="compositionally biased region" description="Pro residues" evidence="1">
    <location>
        <begin position="342"/>
        <end position="351"/>
    </location>
</feature>
<sequence length="365" mass="36810">MEPRHSLAGAGHRAHRGAQLGPSEPGKERGKLGGSRRGDCPGLSLCARGRLPAAPGARKRRHPPPGGGDPCYLQAGGGPGAARASGPSFVRRRGPLPLRAPCPAGPPGPADPPRSELWVPGDAVGWGPSWTAPLCSRPWHPDWPAGEGRGEVGRRGGGLPARPRLVRPAGFRSLSGGPALPEPTGPGWPGGADSPRCGSVSPSVRPAPGVHHSLPRSPSSLPGGRLGPSRRAEAGRGRQSSGGGRALSRARAGGCALLSRLGWELGPELAAAVAAAAPSAGPAPAGGSRAPRSAPRLLPAPAPPRQPAPGAPPGRDRASHLPPRPARPLLLEPDSAARVGSTPPPDIPHIYPPLRWNSAGSSGST</sequence>
<dbReference type="Proteomes" id="UP001176941">
    <property type="component" value="Chromosome 25"/>
</dbReference>
<evidence type="ECO:0000256" key="1">
    <source>
        <dbReference type="SAM" id="MobiDB-lite"/>
    </source>
</evidence>
<keyword evidence="3" id="KW-1185">Reference proteome</keyword>
<evidence type="ECO:0000313" key="2">
    <source>
        <dbReference type="EMBL" id="CAI9166058.1"/>
    </source>
</evidence>
<accession>A0ABN8YWT1</accession>
<evidence type="ECO:0000313" key="3">
    <source>
        <dbReference type="Proteomes" id="UP001176941"/>
    </source>
</evidence>
<reference evidence="2" key="1">
    <citation type="submission" date="2023-04" db="EMBL/GenBank/DDBJ databases">
        <authorList>
            <consortium name="ELIXIR-Norway"/>
        </authorList>
    </citation>
    <scope>NUCLEOTIDE SEQUENCE [LARGE SCALE GENOMIC DNA]</scope>
</reference>
<feature type="region of interest" description="Disordered" evidence="1">
    <location>
        <begin position="1"/>
        <end position="122"/>
    </location>
</feature>
<feature type="compositionally biased region" description="Low complexity" evidence="1">
    <location>
        <begin position="272"/>
        <end position="297"/>
    </location>
</feature>
<feature type="compositionally biased region" description="Pro residues" evidence="1">
    <location>
        <begin position="98"/>
        <end position="112"/>
    </location>
</feature>
<feature type="compositionally biased region" description="Low complexity" evidence="1">
    <location>
        <begin position="1"/>
        <end position="11"/>
    </location>
</feature>
<gene>
    <name evidence="2" type="ORF">MRATA1EN1_LOCUS15020</name>
</gene>
<feature type="compositionally biased region" description="Low complexity" evidence="1">
    <location>
        <begin position="215"/>
        <end position="229"/>
    </location>
</feature>